<dbReference type="RefSeq" id="XP_007695090.1">
    <property type="nucleotide sequence ID" value="XM_007696900.1"/>
</dbReference>
<feature type="compositionally biased region" description="Pro residues" evidence="1">
    <location>
        <begin position="32"/>
        <end position="41"/>
    </location>
</feature>
<evidence type="ECO:0000313" key="3">
    <source>
        <dbReference type="Proteomes" id="UP000016934"/>
    </source>
</evidence>
<reference evidence="3" key="2">
    <citation type="journal article" date="2013" name="PLoS Genet.">
        <title>Comparative genome structure, secondary metabolite, and effector coding capacity across Cochliobolus pathogens.</title>
        <authorList>
            <person name="Condon B.J."/>
            <person name="Leng Y."/>
            <person name="Wu D."/>
            <person name="Bushley K.E."/>
            <person name="Ohm R.A."/>
            <person name="Otillar R."/>
            <person name="Martin J."/>
            <person name="Schackwitz W."/>
            <person name="Grimwood J."/>
            <person name="MohdZainudin N."/>
            <person name="Xue C."/>
            <person name="Wang R."/>
            <person name="Manning V.A."/>
            <person name="Dhillon B."/>
            <person name="Tu Z.J."/>
            <person name="Steffenson B.J."/>
            <person name="Salamov A."/>
            <person name="Sun H."/>
            <person name="Lowry S."/>
            <person name="LaButti K."/>
            <person name="Han J."/>
            <person name="Copeland A."/>
            <person name="Lindquist E."/>
            <person name="Barry K."/>
            <person name="Schmutz J."/>
            <person name="Baker S.E."/>
            <person name="Ciuffetti L.M."/>
            <person name="Grigoriev I.V."/>
            <person name="Zhong S."/>
            <person name="Turgeon B.G."/>
        </authorList>
    </citation>
    <scope>NUCLEOTIDE SEQUENCE [LARGE SCALE GENOMIC DNA]</scope>
    <source>
        <strain evidence="3">ND90Pr / ATCC 201652</strain>
    </source>
</reference>
<feature type="region of interest" description="Disordered" evidence="1">
    <location>
        <begin position="21"/>
        <end position="44"/>
    </location>
</feature>
<gene>
    <name evidence="2" type="ORF">COCSADRAFT_214950</name>
</gene>
<protein>
    <submittedName>
        <fullName evidence="2">Uncharacterized protein</fullName>
    </submittedName>
</protein>
<keyword evidence="3" id="KW-1185">Reference proteome</keyword>
<accession>M2RTI8</accession>
<dbReference type="EMBL" id="KB445637">
    <property type="protein sequence ID" value="EMD69899.1"/>
    <property type="molecule type" value="Genomic_DNA"/>
</dbReference>
<evidence type="ECO:0000256" key="1">
    <source>
        <dbReference type="SAM" id="MobiDB-lite"/>
    </source>
</evidence>
<reference evidence="2 3" key="1">
    <citation type="journal article" date="2012" name="PLoS Pathog.">
        <title>Diverse lifestyles and strategies of plant pathogenesis encoded in the genomes of eighteen Dothideomycetes fungi.</title>
        <authorList>
            <person name="Ohm R.A."/>
            <person name="Feau N."/>
            <person name="Henrissat B."/>
            <person name="Schoch C.L."/>
            <person name="Horwitz B.A."/>
            <person name="Barry K.W."/>
            <person name="Condon B.J."/>
            <person name="Copeland A.C."/>
            <person name="Dhillon B."/>
            <person name="Glaser F."/>
            <person name="Hesse C.N."/>
            <person name="Kosti I."/>
            <person name="LaButti K."/>
            <person name="Lindquist E.A."/>
            <person name="Lucas S."/>
            <person name="Salamov A.A."/>
            <person name="Bradshaw R.E."/>
            <person name="Ciuffetti L."/>
            <person name="Hamelin R.C."/>
            <person name="Kema G.H.J."/>
            <person name="Lawrence C."/>
            <person name="Scott J.A."/>
            <person name="Spatafora J.W."/>
            <person name="Turgeon B.G."/>
            <person name="de Wit P.J.G.M."/>
            <person name="Zhong S."/>
            <person name="Goodwin S.B."/>
            <person name="Grigoriev I.V."/>
        </authorList>
    </citation>
    <scope>NUCLEOTIDE SEQUENCE [LARGE SCALE GENOMIC DNA]</scope>
    <source>
        <strain evidence="3">ND90Pr / ATCC 201652</strain>
    </source>
</reference>
<proteinExistence type="predicted"/>
<sequence>MPPSAFVASKKPQYKLPCRPLQHIPAESDPSLNPPRNPRPFPYAQNVPLLRHAQYSATPNPCSPSNTAHISPTPFTFPLQSNHLIRSSRTLRTKA</sequence>
<dbReference type="Proteomes" id="UP000016934">
    <property type="component" value="Unassembled WGS sequence"/>
</dbReference>
<dbReference type="HOGENOM" id="CLU_2372648_0_0_1"/>
<evidence type="ECO:0000313" key="2">
    <source>
        <dbReference type="EMBL" id="EMD69899.1"/>
    </source>
</evidence>
<dbReference type="AlphaFoldDB" id="M2RTI8"/>
<dbReference type="GeneID" id="19134475"/>
<name>M2RTI8_COCSN</name>
<organism evidence="2 3">
    <name type="scientific">Cochliobolus sativus (strain ND90Pr / ATCC 201652)</name>
    <name type="common">Common root rot and spot blotch fungus</name>
    <name type="synonym">Bipolaris sorokiniana</name>
    <dbReference type="NCBI Taxonomy" id="665912"/>
    <lineage>
        <taxon>Eukaryota</taxon>
        <taxon>Fungi</taxon>
        <taxon>Dikarya</taxon>
        <taxon>Ascomycota</taxon>
        <taxon>Pezizomycotina</taxon>
        <taxon>Dothideomycetes</taxon>
        <taxon>Pleosporomycetidae</taxon>
        <taxon>Pleosporales</taxon>
        <taxon>Pleosporineae</taxon>
        <taxon>Pleosporaceae</taxon>
        <taxon>Bipolaris</taxon>
    </lineage>
</organism>
<dbReference type="KEGG" id="bsc:COCSADRAFT_214950"/>